<evidence type="ECO:0000259" key="1">
    <source>
        <dbReference type="Pfam" id="PF25372"/>
    </source>
</evidence>
<dbReference type="Pfam" id="PF13516">
    <property type="entry name" value="LRR_6"/>
    <property type="match status" value="1"/>
</dbReference>
<dbReference type="Gene3D" id="3.80.10.10">
    <property type="entry name" value="Ribonuclease Inhibitor"/>
    <property type="match status" value="2"/>
</dbReference>
<organism evidence="2 3">
    <name type="scientific">Klebsormidium nitens</name>
    <name type="common">Green alga</name>
    <name type="synonym">Ulothrix nitens</name>
    <dbReference type="NCBI Taxonomy" id="105231"/>
    <lineage>
        <taxon>Eukaryota</taxon>
        <taxon>Viridiplantae</taxon>
        <taxon>Streptophyta</taxon>
        <taxon>Klebsormidiophyceae</taxon>
        <taxon>Klebsormidiales</taxon>
        <taxon>Klebsormidiaceae</taxon>
        <taxon>Klebsormidium</taxon>
    </lineage>
</organism>
<dbReference type="InterPro" id="IPR032675">
    <property type="entry name" value="LRR_dom_sf"/>
</dbReference>
<dbReference type="OrthoDB" id="550575at2759"/>
<accession>A0A1Y1HVF2</accession>
<evidence type="ECO:0000313" key="2">
    <source>
        <dbReference type="EMBL" id="GAQ82143.1"/>
    </source>
</evidence>
<dbReference type="GO" id="GO:0005737">
    <property type="term" value="C:cytoplasm"/>
    <property type="evidence" value="ECO:0000318"/>
    <property type="project" value="GO_Central"/>
</dbReference>
<dbReference type="EMBL" id="DF237050">
    <property type="protein sequence ID" value="GAQ82143.1"/>
    <property type="molecule type" value="Genomic_DNA"/>
</dbReference>
<protein>
    <submittedName>
        <fullName evidence="2">Leucine rich repeat/RNI-like superfamily protein</fullName>
    </submittedName>
</protein>
<dbReference type="OMA" id="IRIVETC"/>
<dbReference type="STRING" id="105231.A0A1Y1HVF2"/>
<keyword evidence="3" id="KW-1185">Reference proteome</keyword>
<name>A0A1Y1HVF2_KLENI</name>
<evidence type="ECO:0000313" key="3">
    <source>
        <dbReference type="Proteomes" id="UP000054558"/>
    </source>
</evidence>
<dbReference type="InterPro" id="IPR006553">
    <property type="entry name" value="Leu-rich_rpt_Cys-con_subtyp"/>
</dbReference>
<gene>
    <name evidence="2" type="ORF">KFL_001010280</name>
</gene>
<reference evidence="2 3" key="1">
    <citation type="journal article" date="2014" name="Nat. Commun.">
        <title>Klebsormidium flaccidum genome reveals primary factors for plant terrestrial adaptation.</title>
        <authorList>
            <person name="Hori K."/>
            <person name="Maruyama F."/>
            <person name="Fujisawa T."/>
            <person name="Togashi T."/>
            <person name="Yamamoto N."/>
            <person name="Seo M."/>
            <person name="Sato S."/>
            <person name="Yamada T."/>
            <person name="Mori H."/>
            <person name="Tajima N."/>
            <person name="Moriyama T."/>
            <person name="Ikeuchi M."/>
            <person name="Watanabe M."/>
            <person name="Wada H."/>
            <person name="Kobayashi K."/>
            <person name="Saito M."/>
            <person name="Masuda T."/>
            <person name="Sasaki-Sekimoto Y."/>
            <person name="Mashiguchi K."/>
            <person name="Awai K."/>
            <person name="Shimojima M."/>
            <person name="Masuda S."/>
            <person name="Iwai M."/>
            <person name="Nobusawa T."/>
            <person name="Narise T."/>
            <person name="Kondo S."/>
            <person name="Saito H."/>
            <person name="Sato R."/>
            <person name="Murakawa M."/>
            <person name="Ihara Y."/>
            <person name="Oshima-Yamada Y."/>
            <person name="Ohtaka K."/>
            <person name="Satoh M."/>
            <person name="Sonobe K."/>
            <person name="Ishii M."/>
            <person name="Ohtani R."/>
            <person name="Kanamori-Sato M."/>
            <person name="Honoki R."/>
            <person name="Miyazaki D."/>
            <person name="Mochizuki H."/>
            <person name="Umetsu J."/>
            <person name="Higashi K."/>
            <person name="Shibata D."/>
            <person name="Kamiya Y."/>
            <person name="Sato N."/>
            <person name="Nakamura Y."/>
            <person name="Tabata S."/>
            <person name="Ida S."/>
            <person name="Kurokawa K."/>
            <person name="Ohta H."/>
        </authorList>
    </citation>
    <scope>NUCLEOTIDE SEQUENCE [LARGE SCALE GENOMIC DNA]</scope>
    <source>
        <strain evidence="2 3">NIES-2285</strain>
    </source>
</reference>
<dbReference type="Pfam" id="PF25372">
    <property type="entry name" value="DUF7885"/>
    <property type="match status" value="1"/>
</dbReference>
<dbReference type="SMART" id="SM00367">
    <property type="entry name" value="LRR_CC"/>
    <property type="match status" value="7"/>
</dbReference>
<dbReference type="AlphaFoldDB" id="A0A1Y1HVF2"/>
<dbReference type="PANTHER" id="PTHR13318">
    <property type="entry name" value="PARTNER OF PAIRED, ISOFORM B-RELATED"/>
    <property type="match status" value="1"/>
</dbReference>
<proteinExistence type="predicted"/>
<feature type="domain" description="F-box/LRR-repeat protein 15-like leucin rich repeat" evidence="1">
    <location>
        <begin position="394"/>
        <end position="517"/>
    </location>
</feature>
<dbReference type="SUPFAM" id="SSF52047">
    <property type="entry name" value="RNI-like"/>
    <property type="match status" value="2"/>
</dbReference>
<dbReference type="InterPro" id="IPR057207">
    <property type="entry name" value="FBXL15_LRR"/>
</dbReference>
<dbReference type="Proteomes" id="UP000054558">
    <property type="component" value="Unassembled WGS sequence"/>
</dbReference>
<dbReference type="InterPro" id="IPR001611">
    <property type="entry name" value="Leu-rich_rpt"/>
</dbReference>
<sequence length="633" mass="69273">MDIEDGFESVRDVFGSTDLLAHILHFLDEPVDKDAACRVNKSWLHAFQSVPQRLAFRRVEDAQQPRWRDSIVVSLAIMLGRDSLTEEALKLASQQFPQSLQRLTLWSALPSGASCQLGLIAQCRNLVTLSLHQVIVAEPVDLGPVFQACKQLEKVCITYEAFPTNPWFQRDGRGFRDDQSGLVWQVLTDNDIEDLVVNCPRLRHLELQDCRAVGDSGVSALQKATNLRTLSLVGAFQFSFPGLASVGECLSLEEVTLDLRPPKPEPGTNMGRARLVNTRFDVTQTLNKLVGCPRLKRLRLGRFVRSRGLPSIWFSLEVLEAHLELLSSNVGSLRALAGHCRTLRVFKIQSDSQGAPSDSEGAEVLKRIGWACPPNLEKVSVQCNKVDPSAVEALSNCPNLASLEIASTAITSKGIAYLAARTRRITELSLASSQPVRGVSDEGVQAIAQAAPSLRRLNLTRCTSLSDIGFASLATCSKLETLNLSYTAIGDVGLVALIKSLPGLTEIILESCHNITNLTPLAWLGSLEILGLQRCENAVTDDLIEELVLECRKLRTLYLDGCKRLTEGVYVSLAESRSISVLTLRDCEAVETALMVLATNSIGWLTKVTVSPTVPSCQGAQLLRERGVLDVRS</sequence>